<dbReference type="InterPro" id="IPR008972">
    <property type="entry name" value="Cupredoxin"/>
</dbReference>
<gene>
    <name evidence="6" type="ORF">Tco_0890704</name>
</gene>
<dbReference type="Pfam" id="PF02298">
    <property type="entry name" value="Cu_bind_like"/>
    <property type="match status" value="1"/>
</dbReference>
<dbReference type="PROSITE" id="PS51485">
    <property type="entry name" value="PHYTOCYANIN"/>
    <property type="match status" value="1"/>
</dbReference>
<dbReference type="PROSITE" id="PS00196">
    <property type="entry name" value="COPPER_BLUE"/>
    <property type="match status" value="1"/>
</dbReference>
<name>A0ABQ5C332_9ASTR</name>
<sequence>MAGIKSMVVMVVLVVLASFQLQSTVAQTRHVVGDSIGWTIPTNGAGAYTTWAASQTFRVGDTLFFNFTTGVHNVQEVSQSAYGPCTVANPISTETNGPATITLRTAGNHYYICAFGTHCQAGQKVTVNVVGGSTPTPPASTSPAPAGSPPSTPDATTSPSPSSPSSASTLTAVVPAAFLAAALALVY</sequence>
<proteinExistence type="predicted"/>
<evidence type="ECO:0000256" key="4">
    <source>
        <dbReference type="SAM" id="SignalP"/>
    </source>
</evidence>
<organism evidence="6 7">
    <name type="scientific">Tanacetum coccineum</name>
    <dbReference type="NCBI Taxonomy" id="301880"/>
    <lineage>
        <taxon>Eukaryota</taxon>
        <taxon>Viridiplantae</taxon>
        <taxon>Streptophyta</taxon>
        <taxon>Embryophyta</taxon>
        <taxon>Tracheophyta</taxon>
        <taxon>Spermatophyta</taxon>
        <taxon>Magnoliopsida</taxon>
        <taxon>eudicotyledons</taxon>
        <taxon>Gunneridae</taxon>
        <taxon>Pentapetalae</taxon>
        <taxon>asterids</taxon>
        <taxon>campanulids</taxon>
        <taxon>Asterales</taxon>
        <taxon>Asteraceae</taxon>
        <taxon>Asteroideae</taxon>
        <taxon>Anthemideae</taxon>
        <taxon>Anthemidinae</taxon>
        <taxon>Tanacetum</taxon>
    </lineage>
</organism>
<feature type="region of interest" description="Disordered" evidence="3">
    <location>
        <begin position="130"/>
        <end position="167"/>
    </location>
</feature>
<evidence type="ECO:0000313" key="6">
    <source>
        <dbReference type="EMBL" id="GJT20767.1"/>
    </source>
</evidence>
<evidence type="ECO:0000256" key="2">
    <source>
        <dbReference type="ARBA" id="ARBA00023008"/>
    </source>
</evidence>
<feature type="chain" id="PRO_5046889308" evidence="4">
    <location>
        <begin position="27"/>
        <end position="187"/>
    </location>
</feature>
<keyword evidence="1" id="KW-0479">Metal-binding</keyword>
<dbReference type="PANTHER" id="PTHR33021">
    <property type="entry name" value="BLUE COPPER PROTEIN"/>
    <property type="match status" value="1"/>
</dbReference>
<feature type="domain" description="Phytocyanin" evidence="5">
    <location>
        <begin position="28"/>
        <end position="131"/>
    </location>
</feature>
<feature type="signal peptide" evidence="4">
    <location>
        <begin position="1"/>
        <end position="26"/>
    </location>
</feature>
<dbReference type="Gene3D" id="2.60.40.420">
    <property type="entry name" value="Cupredoxins - blue copper proteins"/>
    <property type="match status" value="1"/>
</dbReference>
<dbReference type="InterPro" id="IPR028871">
    <property type="entry name" value="BlueCu_1_BS"/>
</dbReference>
<feature type="compositionally biased region" description="Low complexity" evidence="3">
    <location>
        <begin position="153"/>
        <end position="167"/>
    </location>
</feature>
<keyword evidence="2" id="KW-0186">Copper</keyword>
<comment type="caution">
    <text evidence="6">The sequence shown here is derived from an EMBL/GenBank/DDBJ whole genome shotgun (WGS) entry which is preliminary data.</text>
</comment>
<dbReference type="CDD" id="cd13920">
    <property type="entry name" value="Stellacyanin"/>
    <property type="match status" value="1"/>
</dbReference>
<reference evidence="6" key="1">
    <citation type="journal article" date="2022" name="Int. J. Mol. Sci.">
        <title>Draft Genome of Tanacetum Coccineum: Genomic Comparison of Closely Related Tanacetum-Family Plants.</title>
        <authorList>
            <person name="Yamashiro T."/>
            <person name="Shiraishi A."/>
            <person name="Nakayama K."/>
            <person name="Satake H."/>
        </authorList>
    </citation>
    <scope>NUCLEOTIDE SEQUENCE</scope>
</reference>
<dbReference type="InterPro" id="IPR003245">
    <property type="entry name" value="Phytocyanin_dom"/>
</dbReference>
<dbReference type="InterPro" id="IPR039391">
    <property type="entry name" value="Phytocyanin-like"/>
</dbReference>
<dbReference type="Proteomes" id="UP001151760">
    <property type="component" value="Unassembled WGS sequence"/>
</dbReference>
<evidence type="ECO:0000259" key="5">
    <source>
        <dbReference type="PROSITE" id="PS51485"/>
    </source>
</evidence>
<dbReference type="SUPFAM" id="SSF49503">
    <property type="entry name" value="Cupredoxins"/>
    <property type="match status" value="1"/>
</dbReference>
<evidence type="ECO:0000256" key="1">
    <source>
        <dbReference type="ARBA" id="ARBA00022723"/>
    </source>
</evidence>
<dbReference type="PANTHER" id="PTHR33021:SF543">
    <property type="entry name" value="PHYTOCYANIN DOMAIN, CUPREDOXIN"/>
    <property type="match status" value="1"/>
</dbReference>
<protein>
    <submittedName>
        <fullName evidence="6">Cucumber peeling cupredoxin-like protein</fullName>
    </submittedName>
</protein>
<reference evidence="6" key="2">
    <citation type="submission" date="2022-01" db="EMBL/GenBank/DDBJ databases">
        <authorList>
            <person name="Yamashiro T."/>
            <person name="Shiraishi A."/>
            <person name="Satake H."/>
            <person name="Nakayama K."/>
        </authorList>
    </citation>
    <scope>NUCLEOTIDE SEQUENCE</scope>
</reference>
<keyword evidence="7" id="KW-1185">Reference proteome</keyword>
<evidence type="ECO:0000256" key="3">
    <source>
        <dbReference type="SAM" id="MobiDB-lite"/>
    </source>
</evidence>
<feature type="compositionally biased region" description="Pro residues" evidence="3">
    <location>
        <begin position="135"/>
        <end position="152"/>
    </location>
</feature>
<keyword evidence="4" id="KW-0732">Signal</keyword>
<evidence type="ECO:0000313" key="7">
    <source>
        <dbReference type="Proteomes" id="UP001151760"/>
    </source>
</evidence>
<dbReference type="EMBL" id="BQNB010013832">
    <property type="protein sequence ID" value="GJT20767.1"/>
    <property type="molecule type" value="Genomic_DNA"/>
</dbReference>
<accession>A0ABQ5C332</accession>